<organism evidence="4 5">
    <name type="scientific">Pseudozyma flocculosa PF-1</name>
    <dbReference type="NCBI Taxonomy" id="1277687"/>
    <lineage>
        <taxon>Eukaryota</taxon>
        <taxon>Fungi</taxon>
        <taxon>Dikarya</taxon>
        <taxon>Basidiomycota</taxon>
        <taxon>Ustilaginomycotina</taxon>
        <taxon>Ustilaginomycetes</taxon>
        <taxon>Ustilaginales</taxon>
        <taxon>Ustilaginaceae</taxon>
        <taxon>Pseudozyma</taxon>
    </lineage>
</organism>
<evidence type="ECO:0000259" key="3">
    <source>
        <dbReference type="Pfam" id="PF13883"/>
    </source>
</evidence>
<dbReference type="AlphaFoldDB" id="A0A061H2J4"/>
<feature type="compositionally biased region" description="Basic and acidic residues" evidence="1">
    <location>
        <begin position="113"/>
        <end position="133"/>
    </location>
</feature>
<evidence type="ECO:0000256" key="2">
    <source>
        <dbReference type="SAM" id="SignalP"/>
    </source>
</evidence>
<evidence type="ECO:0000313" key="5">
    <source>
        <dbReference type="Proteomes" id="UP000053664"/>
    </source>
</evidence>
<feature type="domain" description="CREG-like beta-barrel" evidence="3">
    <location>
        <begin position="23"/>
        <end position="224"/>
    </location>
</feature>
<proteinExistence type="predicted"/>
<evidence type="ECO:0000313" key="4">
    <source>
        <dbReference type="EMBL" id="EPQ26957.1"/>
    </source>
</evidence>
<accession>A0A061H2J4</accession>
<feature type="chain" id="PRO_5001599582" description="CREG-like beta-barrel domain-containing protein" evidence="2">
    <location>
        <begin position="21"/>
        <end position="278"/>
    </location>
</feature>
<reference evidence="4 5" key="1">
    <citation type="journal article" date="2013" name="Plant Cell">
        <title>The transition from a phytopathogenic smut ancestor to an anamorphic biocontrol agent deciphered by comparative whole-genome analysis.</title>
        <authorList>
            <person name="Lefebvre F."/>
            <person name="Joly D.L."/>
            <person name="Labbe C."/>
            <person name="Teichmann B."/>
            <person name="Linning R."/>
            <person name="Belzile F."/>
            <person name="Bakkeren G."/>
            <person name="Belanger R.R."/>
        </authorList>
    </citation>
    <scope>NUCLEOTIDE SEQUENCE [LARGE SCALE GENOMIC DNA]</scope>
    <source>
        <strain evidence="4 5">PF-1</strain>
    </source>
</reference>
<evidence type="ECO:0000256" key="1">
    <source>
        <dbReference type="SAM" id="MobiDB-lite"/>
    </source>
</evidence>
<dbReference type="Pfam" id="PF13883">
    <property type="entry name" value="CREG_beta-barrel"/>
    <property type="match status" value="1"/>
</dbReference>
<dbReference type="RefSeq" id="XP_007881318.1">
    <property type="nucleotide sequence ID" value="XM_007883127.1"/>
</dbReference>
<dbReference type="InterPro" id="IPR012349">
    <property type="entry name" value="Split_barrel_FMN-bd"/>
</dbReference>
<feature type="signal peptide" evidence="2">
    <location>
        <begin position="1"/>
        <end position="20"/>
    </location>
</feature>
<feature type="region of interest" description="Disordered" evidence="1">
    <location>
        <begin position="104"/>
        <end position="140"/>
    </location>
</feature>
<dbReference type="PANTHER" id="PTHR37273:SF1">
    <property type="entry name" value="ADL397C-AP"/>
    <property type="match status" value="1"/>
</dbReference>
<gene>
    <name evidence="4" type="ORF">PFL1_05592</name>
</gene>
<dbReference type="EMBL" id="KE361642">
    <property type="protein sequence ID" value="EPQ26957.1"/>
    <property type="molecule type" value="Genomic_DNA"/>
</dbReference>
<keyword evidence="2" id="KW-0732">Signal</keyword>
<dbReference type="HOGENOM" id="CLU_056802_0_0_1"/>
<sequence length="278" mass="30506">MRLAATLASTVAAAASVALAWETSRQAAGQAYDLVNDAGIFGVATLSTRYADDVGDAFLRGQTISGPEYYAPCFANGDLLFLGLKVSQTWRNVLTSPSKNATVAIASNTDPAVPDRRHSSHDDPSHPQWDPKRPSWRRGMPSKGRATFFGHFELLDETSTAPGTDRDDLSRCFLSHHRDASHWAPGAKESPHVPFWARFVVGRIYWVGGFGDEHFIGWLSRDLWTETWRARSQHANGVEGYLQPSDAVEAPLDEINPALNPLSLFAEHEAAGLGLFFQ</sequence>
<name>A0A061H2J4_9BASI</name>
<dbReference type="eggNOG" id="ENOG502RDU8">
    <property type="taxonomic scope" value="Eukaryota"/>
</dbReference>
<dbReference type="OrthoDB" id="2138282at2759"/>
<dbReference type="KEGG" id="pfp:PFL1_05592"/>
<dbReference type="Proteomes" id="UP000053664">
    <property type="component" value="Unassembled WGS sequence"/>
</dbReference>
<dbReference type="PANTHER" id="PTHR37273">
    <property type="entry name" value="CHROMOSOME 8, WHOLE GENOME SHOTGUN SEQUENCE"/>
    <property type="match status" value="1"/>
</dbReference>
<dbReference type="InterPro" id="IPR055343">
    <property type="entry name" value="CREG_beta-barrel"/>
</dbReference>
<protein>
    <recommendedName>
        <fullName evidence="3">CREG-like beta-barrel domain-containing protein</fullName>
    </recommendedName>
</protein>
<dbReference type="GeneID" id="19319681"/>
<dbReference type="Gene3D" id="2.30.110.10">
    <property type="entry name" value="Electron Transport, Fmn-binding Protein, Chain A"/>
    <property type="match status" value="1"/>
</dbReference>
<dbReference type="SUPFAM" id="SSF50475">
    <property type="entry name" value="FMN-binding split barrel"/>
    <property type="match status" value="1"/>
</dbReference>